<dbReference type="EMBL" id="FRBY01000001">
    <property type="protein sequence ID" value="SHL31758.1"/>
    <property type="molecule type" value="Genomic_DNA"/>
</dbReference>
<proteinExistence type="predicted"/>
<gene>
    <name evidence="2" type="ORF">SAMN05444366_0332</name>
</gene>
<name>A0A1M6ZMJ6_9FLAO</name>
<protein>
    <submittedName>
        <fullName evidence="2">Uncharacterized protein</fullName>
    </submittedName>
</protein>
<feature type="chain" id="PRO_5009923338" evidence="1">
    <location>
        <begin position="19"/>
        <end position="491"/>
    </location>
</feature>
<accession>A0A1M6ZMJ6</accession>
<evidence type="ECO:0000313" key="3">
    <source>
        <dbReference type="Proteomes" id="UP000184121"/>
    </source>
</evidence>
<keyword evidence="1" id="KW-0732">Signal</keyword>
<evidence type="ECO:0000256" key="1">
    <source>
        <dbReference type="SAM" id="SignalP"/>
    </source>
</evidence>
<evidence type="ECO:0000313" key="2">
    <source>
        <dbReference type="EMBL" id="SHL31758.1"/>
    </source>
</evidence>
<dbReference type="STRING" id="29534.SAMN05444366_0332"/>
<organism evidence="2 3">
    <name type="scientific">Flavobacterium saccharophilum</name>
    <dbReference type="NCBI Taxonomy" id="29534"/>
    <lineage>
        <taxon>Bacteria</taxon>
        <taxon>Pseudomonadati</taxon>
        <taxon>Bacteroidota</taxon>
        <taxon>Flavobacteriia</taxon>
        <taxon>Flavobacteriales</taxon>
        <taxon>Flavobacteriaceae</taxon>
        <taxon>Flavobacterium</taxon>
    </lineage>
</organism>
<dbReference type="AlphaFoldDB" id="A0A1M6ZMJ6"/>
<feature type="signal peptide" evidence="1">
    <location>
        <begin position="1"/>
        <end position="18"/>
    </location>
</feature>
<dbReference type="Proteomes" id="UP000184121">
    <property type="component" value="Unassembled WGS sequence"/>
</dbReference>
<keyword evidence="3" id="KW-1185">Reference proteome</keyword>
<sequence>MKKTIFLFLLFSTSVLFSQTILNSTPLEIRESNRSNQLLTIENKATHDVFVFAANNENLSILQYSSSLFLKDKYTTPLKNINNKSLIGYSFSEDGNPTLYWSTPDFEIILAVKCFLESKTSRILYFKFASSRQYVVSQFQQNDSFNILTKDLDDHTLMLYSFKNGAVDEKLLDFSTYRFQDKNGKLRTFTEIIRENPIEKMDETEYNPLYTSTAKTKLYVLPNRMIFTLDYNPKSTQIFDFNTETEEIKEKNFMQSLSEKGRKLSNSFFQNDKLYQVTANEEELSFDIKDYNTGQNLHSIKVSKNDTIKFKISPLFIQREGRKPTELKTTKKFLKHLSYLDLGLSVFNNNENSYFTIGGTPRIHEMNAFSNFEYLDPDLAAMLPGAYNSIGIVHTESVYFESVFDSNYTFLKQENIEPLAMDNIYYFLNTNKKIALNNIIKYKDFYILGYYDSASKQYIMRKFKDGFNADDPFLNEIKTPSSFKRPFLKTP</sequence>
<reference evidence="3" key="1">
    <citation type="submission" date="2016-11" db="EMBL/GenBank/DDBJ databases">
        <authorList>
            <person name="Varghese N."/>
            <person name="Submissions S."/>
        </authorList>
    </citation>
    <scope>NUCLEOTIDE SEQUENCE [LARGE SCALE GENOMIC DNA]</scope>
    <source>
        <strain evidence="3">DSM 1811</strain>
    </source>
</reference>